<dbReference type="EMBL" id="DVGK01000149">
    <property type="protein sequence ID" value="HIR14785.1"/>
    <property type="molecule type" value="Genomic_DNA"/>
</dbReference>
<protein>
    <submittedName>
        <fullName evidence="1">Cytidylate kinase-like family protein</fullName>
    </submittedName>
</protein>
<gene>
    <name evidence="1" type="ORF">IAB31_12790</name>
</gene>
<dbReference type="InterPro" id="IPR027417">
    <property type="entry name" value="P-loop_NTPase"/>
</dbReference>
<dbReference type="GO" id="GO:0016301">
    <property type="term" value="F:kinase activity"/>
    <property type="evidence" value="ECO:0007669"/>
    <property type="project" value="UniProtKB-KW"/>
</dbReference>
<reference evidence="1" key="1">
    <citation type="submission" date="2020-10" db="EMBL/GenBank/DDBJ databases">
        <authorList>
            <person name="Gilroy R."/>
        </authorList>
    </citation>
    <scope>NUCLEOTIDE SEQUENCE</scope>
    <source>
        <strain evidence="1">ChiSjej4B22-8148</strain>
    </source>
</reference>
<sequence length="201" mass="23101">MKYHIITIEREYASGGNEIGQRTARRLEIPCYGQEVLERAAEQMNTIPERLLHLEESTSNSFLYSLSMAAKVAMGERDGLSEEGALYVTEERVIQEMALQGPCVIVGRCAGWILRERKDVLRVFIHGDREFRRTRAEKTYGIQAKDVDNILKKYDRRRSNFYAANTSMRWDDKKGYHIMLDSSKLGIETCVDIICRTAQGI</sequence>
<dbReference type="Proteomes" id="UP000886757">
    <property type="component" value="Unassembled WGS sequence"/>
</dbReference>
<reference evidence="1" key="2">
    <citation type="journal article" date="2021" name="PeerJ">
        <title>Extensive microbial diversity within the chicken gut microbiome revealed by metagenomics and culture.</title>
        <authorList>
            <person name="Gilroy R."/>
            <person name="Ravi A."/>
            <person name="Getino M."/>
            <person name="Pursley I."/>
            <person name="Horton D.L."/>
            <person name="Alikhan N.F."/>
            <person name="Baker D."/>
            <person name="Gharbi K."/>
            <person name="Hall N."/>
            <person name="Watson M."/>
            <person name="Adriaenssens E.M."/>
            <person name="Foster-Nyarko E."/>
            <person name="Jarju S."/>
            <person name="Secka A."/>
            <person name="Antonio M."/>
            <person name="Oren A."/>
            <person name="Chaudhuri R.R."/>
            <person name="La Ragione R."/>
            <person name="Hildebrand F."/>
            <person name="Pallen M.J."/>
        </authorList>
    </citation>
    <scope>NUCLEOTIDE SEQUENCE</scope>
    <source>
        <strain evidence="1">ChiSjej4B22-8148</strain>
    </source>
</reference>
<proteinExistence type="predicted"/>
<name>A0A9D1AEA5_9FIRM</name>
<keyword evidence="1" id="KW-0418">Kinase</keyword>
<dbReference type="Pfam" id="PF13189">
    <property type="entry name" value="Cytidylate_kin2"/>
    <property type="match status" value="1"/>
</dbReference>
<accession>A0A9D1AEA5</accession>
<organism evidence="1 2">
    <name type="scientific">Candidatus Choladousia intestinavium</name>
    <dbReference type="NCBI Taxonomy" id="2840727"/>
    <lineage>
        <taxon>Bacteria</taxon>
        <taxon>Bacillati</taxon>
        <taxon>Bacillota</taxon>
        <taxon>Clostridia</taxon>
        <taxon>Lachnospirales</taxon>
        <taxon>Lachnospiraceae</taxon>
        <taxon>Lachnospiraceae incertae sedis</taxon>
        <taxon>Candidatus Choladousia</taxon>
    </lineage>
</organism>
<comment type="caution">
    <text evidence="1">The sequence shown here is derived from an EMBL/GenBank/DDBJ whole genome shotgun (WGS) entry which is preliminary data.</text>
</comment>
<dbReference type="Gene3D" id="3.40.50.300">
    <property type="entry name" value="P-loop containing nucleotide triphosphate hydrolases"/>
    <property type="match status" value="1"/>
</dbReference>
<dbReference type="AlphaFoldDB" id="A0A9D1AEA5"/>
<evidence type="ECO:0000313" key="1">
    <source>
        <dbReference type="EMBL" id="HIR14785.1"/>
    </source>
</evidence>
<keyword evidence="1" id="KW-0808">Transferase</keyword>
<evidence type="ECO:0000313" key="2">
    <source>
        <dbReference type="Proteomes" id="UP000886757"/>
    </source>
</evidence>